<gene>
    <name evidence="6" type="ORF">P175DRAFT_0468476</name>
</gene>
<dbReference type="Proteomes" id="UP000244073">
    <property type="component" value="Unassembled WGS sequence"/>
</dbReference>
<accession>A0A2T5M597</accession>
<protein>
    <recommendedName>
        <fullName evidence="5">Zn(2)-C6 fungal-type domain-containing protein</fullName>
    </recommendedName>
</protein>
<dbReference type="GO" id="GO:0000981">
    <property type="term" value="F:DNA-binding transcription factor activity, RNA polymerase II-specific"/>
    <property type="evidence" value="ECO:0007669"/>
    <property type="project" value="InterPro"/>
</dbReference>
<dbReference type="InterPro" id="IPR053175">
    <property type="entry name" value="DHMBA_Reg_Transcription_Factor"/>
</dbReference>
<dbReference type="PROSITE" id="PS50048">
    <property type="entry name" value="ZN2_CY6_FUNGAL_2"/>
    <property type="match status" value="1"/>
</dbReference>
<dbReference type="GO" id="GO:0003677">
    <property type="term" value="F:DNA binding"/>
    <property type="evidence" value="ECO:0007669"/>
    <property type="project" value="UniProtKB-KW"/>
</dbReference>
<dbReference type="EMBL" id="MSFN02000001">
    <property type="protein sequence ID" value="PTU23711.1"/>
    <property type="molecule type" value="Genomic_DNA"/>
</dbReference>
<dbReference type="PANTHER" id="PTHR38791:SF11">
    <property type="entry name" value="ZN(II)2CYS6 TRANSCRIPTION FACTOR (EUROFUNG)"/>
    <property type="match status" value="1"/>
</dbReference>
<dbReference type="InterPro" id="IPR036864">
    <property type="entry name" value="Zn2-C6_fun-type_DNA-bd_sf"/>
</dbReference>
<dbReference type="PROSITE" id="PS00463">
    <property type="entry name" value="ZN2_CY6_FUNGAL_1"/>
    <property type="match status" value="1"/>
</dbReference>
<reference evidence="6 7" key="1">
    <citation type="journal article" date="2018" name="Proc. Natl. Acad. Sci. U.S.A.">
        <title>Linking secondary metabolites to gene clusters through genome sequencing of six diverse Aspergillus species.</title>
        <authorList>
            <person name="Kaerboelling I."/>
            <person name="Vesth T.C."/>
            <person name="Frisvad J.C."/>
            <person name="Nybo J.L."/>
            <person name="Theobald S."/>
            <person name="Kuo A."/>
            <person name="Bowyer P."/>
            <person name="Matsuda Y."/>
            <person name="Mondo S."/>
            <person name="Lyhne E.K."/>
            <person name="Kogle M.E."/>
            <person name="Clum A."/>
            <person name="Lipzen A."/>
            <person name="Salamov A."/>
            <person name="Ngan C.Y."/>
            <person name="Daum C."/>
            <person name="Chiniquy J."/>
            <person name="Barry K."/>
            <person name="LaButti K."/>
            <person name="Haridas S."/>
            <person name="Simmons B.A."/>
            <person name="Magnuson J.K."/>
            <person name="Mortensen U.H."/>
            <person name="Larsen T.O."/>
            <person name="Grigoriev I.V."/>
            <person name="Baker S.E."/>
            <person name="Andersen M.R."/>
        </authorList>
    </citation>
    <scope>NUCLEOTIDE SEQUENCE [LARGE SCALE GENOMIC DNA]</scope>
    <source>
        <strain evidence="6 7">IBT 24754</strain>
    </source>
</reference>
<name>A0A2T5M597_9EURO</name>
<dbReference type="CDD" id="cd00067">
    <property type="entry name" value="GAL4"/>
    <property type="match status" value="1"/>
</dbReference>
<dbReference type="Gene3D" id="4.10.240.10">
    <property type="entry name" value="Zn(2)-C6 fungal-type DNA-binding domain"/>
    <property type="match status" value="1"/>
</dbReference>
<dbReference type="AlphaFoldDB" id="A0A2T5M597"/>
<dbReference type="InterPro" id="IPR001138">
    <property type="entry name" value="Zn2Cys6_DnaBD"/>
</dbReference>
<keyword evidence="2" id="KW-0238">DNA-binding</keyword>
<comment type="caution">
    <text evidence="6">The sequence shown here is derived from an EMBL/GenBank/DDBJ whole genome shotgun (WGS) entry which is preliminary data.</text>
</comment>
<dbReference type="SUPFAM" id="SSF57701">
    <property type="entry name" value="Zn2/Cys6 DNA-binding domain"/>
    <property type="match status" value="1"/>
</dbReference>
<keyword evidence="4" id="KW-0539">Nucleus</keyword>
<evidence type="ECO:0000256" key="4">
    <source>
        <dbReference type="ARBA" id="ARBA00023242"/>
    </source>
</evidence>
<evidence type="ECO:0000313" key="6">
    <source>
        <dbReference type="EMBL" id="PTU23711.1"/>
    </source>
</evidence>
<sequence length="457" mass="50862">MTARKGSLACENCRRRRIKCNQLRPRCSQCARAGLACHGYRAPLDLLFHDQTAKISGKLCKESSGCQDVVLDSSSLTLVVPAMPIEEIASQFYFNNFNIVRSTVTIQRQYSPMRTKSSSMSVTTVGLAGLAITHRDSSLMNLARMKYSLALQLLSRAVLDPKEATLGSTATASFNLSVFEMLISDGHGAAYQWLKHIHGTIALIRAVCLPKEDVQNAIKGCLQVCFAMATACLISERPIPQYMNELVKSCNDYSVAEDVHSIVELFILMGGLINFYIQAKQTRNKSPRHLISALLEIDAALVSWTDRLSPAWMGHPSSGNPLYRPEDRCLPRFWAYYRLCRVLAHRVILDNLDILRTQSHNAERSNFSAQDDKSRSILSAIPRDLYASIPLMLKASYPAGRTSISLDSDVFFLITILQALLKLTGKEQVTEKWSVDACQELGDGFNTTKDFITAHLS</sequence>
<organism evidence="6 7">
    <name type="scientific">Aspergillus ochraceoroseus IBT 24754</name>
    <dbReference type="NCBI Taxonomy" id="1392256"/>
    <lineage>
        <taxon>Eukaryota</taxon>
        <taxon>Fungi</taxon>
        <taxon>Dikarya</taxon>
        <taxon>Ascomycota</taxon>
        <taxon>Pezizomycotina</taxon>
        <taxon>Eurotiomycetes</taxon>
        <taxon>Eurotiomycetidae</taxon>
        <taxon>Eurotiales</taxon>
        <taxon>Aspergillaceae</taxon>
        <taxon>Aspergillus</taxon>
        <taxon>Aspergillus subgen. Nidulantes</taxon>
    </lineage>
</organism>
<dbReference type="PANTHER" id="PTHR38791">
    <property type="entry name" value="ZN(II)2CYS6 TRANSCRIPTION FACTOR (EUROFUNG)-RELATED-RELATED"/>
    <property type="match status" value="1"/>
</dbReference>
<dbReference type="RefSeq" id="XP_040755103.1">
    <property type="nucleotide sequence ID" value="XM_040894965.1"/>
</dbReference>
<proteinExistence type="predicted"/>
<dbReference type="SMART" id="SM00066">
    <property type="entry name" value="GAL4"/>
    <property type="match status" value="1"/>
</dbReference>
<evidence type="ECO:0000259" key="5">
    <source>
        <dbReference type="PROSITE" id="PS50048"/>
    </source>
</evidence>
<dbReference type="Pfam" id="PF00172">
    <property type="entry name" value="Zn_clus"/>
    <property type="match status" value="1"/>
</dbReference>
<dbReference type="OrthoDB" id="5429770at2759"/>
<evidence type="ECO:0000256" key="1">
    <source>
        <dbReference type="ARBA" id="ARBA00023015"/>
    </source>
</evidence>
<keyword evidence="1" id="KW-0805">Transcription regulation</keyword>
<dbReference type="GO" id="GO:0008270">
    <property type="term" value="F:zinc ion binding"/>
    <property type="evidence" value="ECO:0007669"/>
    <property type="project" value="InterPro"/>
</dbReference>
<evidence type="ECO:0000313" key="7">
    <source>
        <dbReference type="Proteomes" id="UP000244073"/>
    </source>
</evidence>
<evidence type="ECO:0000256" key="2">
    <source>
        <dbReference type="ARBA" id="ARBA00023125"/>
    </source>
</evidence>
<feature type="domain" description="Zn(2)-C6 fungal-type" evidence="5">
    <location>
        <begin position="9"/>
        <end position="37"/>
    </location>
</feature>
<dbReference type="GeneID" id="63811847"/>
<keyword evidence="3" id="KW-0804">Transcription</keyword>
<evidence type="ECO:0000256" key="3">
    <source>
        <dbReference type="ARBA" id="ARBA00023163"/>
    </source>
</evidence>
<dbReference type="VEuPathDB" id="FungiDB:P175DRAFT_0468476"/>